<dbReference type="Proteomes" id="UP000494165">
    <property type="component" value="Unassembled WGS sequence"/>
</dbReference>
<dbReference type="AlphaFoldDB" id="A0A8S1CXC7"/>
<organism evidence="1 2">
    <name type="scientific">Cloeon dipterum</name>
    <dbReference type="NCBI Taxonomy" id="197152"/>
    <lineage>
        <taxon>Eukaryota</taxon>
        <taxon>Metazoa</taxon>
        <taxon>Ecdysozoa</taxon>
        <taxon>Arthropoda</taxon>
        <taxon>Hexapoda</taxon>
        <taxon>Insecta</taxon>
        <taxon>Pterygota</taxon>
        <taxon>Palaeoptera</taxon>
        <taxon>Ephemeroptera</taxon>
        <taxon>Pisciforma</taxon>
        <taxon>Baetidae</taxon>
        <taxon>Cloeon</taxon>
    </lineage>
</organism>
<dbReference type="EMBL" id="CADEPI010000123">
    <property type="protein sequence ID" value="CAB3376070.1"/>
    <property type="molecule type" value="Genomic_DNA"/>
</dbReference>
<gene>
    <name evidence="1" type="ORF">CLODIP_2_CD15704</name>
</gene>
<comment type="caution">
    <text evidence="1">The sequence shown here is derived from an EMBL/GenBank/DDBJ whole genome shotgun (WGS) entry which is preliminary data.</text>
</comment>
<accession>A0A8S1CXC7</accession>
<keyword evidence="2" id="KW-1185">Reference proteome</keyword>
<dbReference type="Gene3D" id="3.80.10.10">
    <property type="entry name" value="Ribonuclease Inhibitor"/>
    <property type="match status" value="2"/>
</dbReference>
<protein>
    <submittedName>
        <fullName evidence="1">Uncharacterized protein</fullName>
    </submittedName>
</protein>
<dbReference type="SUPFAM" id="SSF52047">
    <property type="entry name" value="RNI-like"/>
    <property type="match status" value="1"/>
</dbReference>
<dbReference type="InterPro" id="IPR032675">
    <property type="entry name" value="LRR_dom_sf"/>
</dbReference>
<name>A0A8S1CXC7_9INSE</name>
<proteinExistence type="predicted"/>
<evidence type="ECO:0000313" key="1">
    <source>
        <dbReference type="EMBL" id="CAB3376070.1"/>
    </source>
</evidence>
<sequence>MDASIRIYVAKTLQADRIRNIAADFGEKIPDDFQLDHLLGLPMELLKKIVVKLMEKKCDSLRRDEMDMNVLMLPALRLYLATRPRKADLTALLSFCPKRLKYQYLKKSVICISESVNFADIKELSLVTTAEPEPFDRFFSATADDELLQALGSLKRLKVLRIEEICHIRLIDLIELCQNLPDLEYLHFNLDKDIDQIDFVKLNIAGKLKRAMPRLKVFLFDTSGQESAAHALIKCCAENLPNLRVIQDFSSVFSSFEDYESSKEISRPASGRSNLRHMLVDYDFVESCAHLPSAYLLITHLRIFWKHHANDAEEKNLTALLQLIHLESLEFIDVPQNILHLFVKKFGPNLRAISVRNHDDDVEMVEHSDESTACSLGQLLALCPKLERLAFRANFELDLEPIAFSSNLKEIKVEFGSSYNLFCNSNYNYRIPLFDILRAPNLEKILFHCCFFDLEELRTASTIIKEKNILRNLKELHFAFSLFNADYFKEIAAFIKCIAASLPIIEVISLGFFNGSIIGYEVLARSLAIGKTSNDEIDGLTEFFETQNVDIGEFVDEDLIAILQKYSR</sequence>
<evidence type="ECO:0000313" key="2">
    <source>
        <dbReference type="Proteomes" id="UP000494165"/>
    </source>
</evidence>
<reference evidence="1 2" key="1">
    <citation type="submission" date="2020-04" db="EMBL/GenBank/DDBJ databases">
        <authorList>
            <person name="Alioto T."/>
            <person name="Alioto T."/>
            <person name="Gomez Garrido J."/>
        </authorList>
    </citation>
    <scope>NUCLEOTIDE SEQUENCE [LARGE SCALE GENOMIC DNA]</scope>
</reference>